<dbReference type="GO" id="GO:0031505">
    <property type="term" value="P:fungal-type cell wall organization"/>
    <property type="evidence" value="ECO:0000315"/>
    <property type="project" value="AspGD"/>
</dbReference>
<dbReference type="OrthoDB" id="5405745at2759"/>
<keyword evidence="3" id="KW-1185">Reference proteome</keyword>
<dbReference type="GO" id="GO:0005262">
    <property type="term" value="F:calcium channel activity"/>
    <property type="evidence" value="ECO:0007669"/>
    <property type="project" value="InterPro"/>
</dbReference>
<reference evidence="3" key="2">
    <citation type="journal article" date="2009" name="Fungal Genet. Biol.">
        <title>The 2008 update of the Aspergillus nidulans genome annotation: a community effort.</title>
        <authorList>
            <person name="Wortman J.R."/>
            <person name="Gilsenan J.M."/>
            <person name="Joardar V."/>
            <person name="Deegan J."/>
            <person name="Clutterbuck J."/>
            <person name="Andersen M.R."/>
            <person name="Archer D."/>
            <person name="Bencina M."/>
            <person name="Braus G."/>
            <person name="Coutinho P."/>
            <person name="von Dohren H."/>
            <person name="Doonan J."/>
            <person name="Driessen A.J."/>
            <person name="Durek P."/>
            <person name="Espeso E."/>
            <person name="Fekete E."/>
            <person name="Flipphi M."/>
            <person name="Estrada C.G."/>
            <person name="Geysens S."/>
            <person name="Goldman G."/>
            <person name="de Groot P.W."/>
            <person name="Hansen K."/>
            <person name="Harris S.D."/>
            <person name="Heinekamp T."/>
            <person name="Helmstaedt K."/>
            <person name="Henrissat B."/>
            <person name="Hofmann G."/>
            <person name="Homan T."/>
            <person name="Horio T."/>
            <person name="Horiuchi H."/>
            <person name="James S."/>
            <person name="Jones M."/>
            <person name="Karaffa L."/>
            <person name="Karanyi Z."/>
            <person name="Kato M."/>
            <person name="Keller N."/>
            <person name="Kelly D.E."/>
            <person name="Kiel J.A."/>
            <person name="Kim J.M."/>
            <person name="van der Klei I.J."/>
            <person name="Klis F.M."/>
            <person name="Kovalchuk A."/>
            <person name="Krasevec N."/>
            <person name="Kubicek C.P."/>
            <person name="Liu B."/>
            <person name="Maccabe A."/>
            <person name="Meyer V."/>
            <person name="Mirabito P."/>
            <person name="Miskei M."/>
            <person name="Mos M."/>
            <person name="Mullins J."/>
            <person name="Nelson D.R."/>
            <person name="Nielsen J."/>
            <person name="Oakley B.R."/>
            <person name="Osmani S.A."/>
            <person name="Pakula T."/>
            <person name="Paszewski A."/>
            <person name="Paulsen I."/>
            <person name="Pilsyk S."/>
            <person name="Pocsi I."/>
            <person name="Punt P.J."/>
            <person name="Ram A.F."/>
            <person name="Ren Q."/>
            <person name="Robellet X."/>
            <person name="Robson G."/>
            <person name="Seiboth B."/>
            <person name="van Solingen P."/>
            <person name="Specht T."/>
            <person name="Sun J."/>
            <person name="Taheri-Talesh N."/>
            <person name="Takeshita N."/>
            <person name="Ussery D."/>
            <person name="vanKuyk P.A."/>
            <person name="Visser H."/>
            <person name="van de Vondervoort P.J."/>
            <person name="de Vries R.P."/>
            <person name="Walton J."/>
            <person name="Xiang X."/>
            <person name="Xiong Y."/>
            <person name="Zeng A.P."/>
            <person name="Brandt B.W."/>
            <person name="Cornell M.J."/>
            <person name="van den Hondel C.A."/>
            <person name="Visser J."/>
            <person name="Oliver S.G."/>
            <person name="Turner G."/>
        </authorList>
    </citation>
    <scope>GENOME REANNOTATION</scope>
    <source>
        <strain evidence="3">FGSC A4 / ATCC 38163 / CBS 112.46 / NRRL 194 / M139</strain>
    </source>
</reference>
<dbReference type="Proteomes" id="UP000000560">
    <property type="component" value="Chromosome III"/>
</dbReference>
<proteinExistence type="predicted"/>
<dbReference type="VEuPathDB" id="FungiDB:AN8842"/>
<dbReference type="EMBL" id="BN001303">
    <property type="protein sequence ID" value="CBF77904.1"/>
    <property type="molecule type" value="Genomic_DNA"/>
</dbReference>
<dbReference type="GO" id="GO:0098703">
    <property type="term" value="P:calcium ion import across plasma membrane"/>
    <property type="evidence" value="ECO:0000318"/>
    <property type="project" value="GO_Central"/>
</dbReference>
<dbReference type="GO" id="GO:0048315">
    <property type="term" value="P:conidium formation"/>
    <property type="evidence" value="ECO:0000315"/>
    <property type="project" value="AspGD"/>
</dbReference>
<evidence type="ECO:0000313" key="3">
    <source>
        <dbReference type="Proteomes" id="UP000000560"/>
    </source>
</evidence>
<evidence type="ECO:0000256" key="1">
    <source>
        <dbReference type="SAM" id="SignalP"/>
    </source>
</evidence>
<dbReference type="HOGENOM" id="CLU_018731_0_0_1"/>
<dbReference type="RefSeq" id="XP_682111.1">
    <property type="nucleotide sequence ID" value="XM_677019.2"/>
</dbReference>
<dbReference type="PANTHER" id="PTHR39142:SF1">
    <property type="entry name" value="AEL197CP"/>
    <property type="match status" value="1"/>
</dbReference>
<dbReference type="InterPro" id="IPR024338">
    <property type="entry name" value="MID1/Yam8"/>
</dbReference>
<protein>
    <submittedName>
        <fullName evidence="2">Uncharacterized protein</fullName>
    </submittedName>
</protein>
<dbReference type="AlphaFoldDB" id="G5EAY7"/>
<dbReference type="PANTHER" id="PTHR39142">
    <property type="entry name" value="MID1P"/>
    <property type="match status" value="1"/>
</dbReference>
<dbReference type="eggNOG" id="ENOG502QTEW">
    <property type="taxonomic scope" value="Eukaryota"/>
</dbReference>
<keyword evidence="1" id="KW-0732">Signal</keyword>
<dbReference type="GO" id="GO:0005886">
    <property type="term" value="C:plasma membrane"/>
    <property type="evidence" value="ECO:0000318"/>
    <property type="project" value="GO_Central"/>
</dbReference>
<accession>C8V9I9</accession>
<organism evidence="2 3">
    <name type="scientific">Emericella nidulans (strain FGSC A4 / ATCC 38163 / CBS 112.46 / NRRL 194 / M139)</name>
    <name type="common">Aspergillus nidulans</name>
    <dbReference type="NCBI Taxonomy" id="227321"/>
    <lineage>
        <taxon>Eukaryota</taxon>
        <taxon>Fungi</taxon>
        <taxon>Dikarya</taxon>
        <taxon>Ascomycota</taxon>
        <taxon>Pezizomycotina</taxon>
        <taxon>Eurotiomycetes</taxon>
        <taxon>Eurotiomycetidae</taxon>
        <taxon>Eurotiales</taxon>
        <taxon>Aspergillaceae</taxon>
        <taxon>Aspergillus</taxon>
        <taxon>Aspergillus subgen. Nidulantes</taxon>
    </lineage>
</organism>
<evidence type="ECO:0000313" key="2">
    <source>
        <dbReference type="EMBL" id="CBF77904.1"/>
    </source>
</evidence>
<reference evidence="3" key="1">
    <citation type="journal article" date="2005" name="Nature">
        <title>Sequencing of Aspergillus nidulans and comparative analysis with A. fumigatus and A. oryzae.</title>
        <authorList>
            <person name="Galagan J.E."/>
            <person name="Calvo S.E."/>
            <person name="Cuomo C."/>
            <person name="Ma L.J."/>
            <person name="Wortman J.R."/>
            <person name="Batzoglou S."/>
            <person name="Lee S.I."/>
            <person name="Basturkmen M."/>
            <person name="Spevak C.C."/>
            <person name="Clutterbuck J."/>
            <person name="Kapitonov V."/>
            <person name="Jurka J."/>
            <person name="Scazzocchio C."/>
            <person name="Farman M."/>
            <person name="Butler J."/>
            <person name="Purcell S."/>
            <person name="Harris S."/>
            <person name="Braus G.H."/>
            <person name="Draht O."/>
            <person name="Busch S."/>
            <person name="D'Enfert C."/>
            <person name="Bouchier C."/>
            <person name="Goldman G.H."/>
            <person name="Bell-Pedersen D."/>
            <person name="Griffiths-Jones S."/>
            <person name="Doonan J.H."/>
            <person name="Yu J."/>
            <person name="Vienken K."/>
            <person name="Pain A."/>
            <person name="Freitag M."/>
            <person name="Selker E.U."/>
            <person name="Archer D.B."/>
            <person name="Penalva M.A."/>
            <person name="Oakley B.R."/>
            <person name="Momany M."/>
            <person name="Tanaka T."/>
            <person name="Kumagai T."/>
            <person name="Asai K."/>
            <person name="Machida M."/>
            <person name="Nierman W.C."/>
            <person name="Denning D.W."/>
            <person name="Caddick M."/>
            <person name="Hynes M."/>
            <person name="Paoletti M."/>
            <person name="Fischer R."/>
            <person name="Miller B."/>
            <person name="Dyer P."/>
            <person name="Sachs M.S."/>
            <person name="Osmani S.A."/>
            <person name="Birren B.W."/>
        </authorList>
    </citation>
    <scope>NUCLEOTIDE SEQUENCE [LARGE SCALE GENOMIC DNA]</scope>
    <source>
        <strain evidence="3">FGSC A4 / ATCC 38163 / CBS 112.46 / NRRL 194 / M139</strain>
    </source>
</reference>
<feature type="signal peptide" evidence="1">
    <location>
        <begin position="1"/>
        <end position="32"/>
    </location>
</feature>
<dbReference type="GeneID" id="2868367"/>
<dbReference type="Pfam" id="PF12929">
    <property type="entry name" value="Mid1"/>
    <property type="match status" value="1"/>
</dbReference>
<dbReference type="OMA" id="YYGFLAM"/>
<dbReference type="FunCoup" id="G5EAY7">
    <property type="interactions" value="45"/>
</dbReference>
<feature type="chain" id="PRO_5010226723" evidence="1">
    <location>
        <begin position="33"/>
        <end position="587"/>
    </location>
</feature>
<gene>
    <name evidence="2" type="ORF">ANIA_08842</name>
</gene>
<dbReference type="KEGG" id="ani:ANIA_08842"/>
<name>G5EAY7_EMENI</name>
<dbReference type="GO" id="GO:0009826">
    <property type="term" value="P:unidimensional cell growth"/>
    <property type="evidence" value="ECO:0000315"/>
    <property type="project" value="AspGD"/>
</dbReference>
<accession>G5EAY7</accession>
<dbReference type="STRING" id="227321.G5EAY7"/>
<sequence>MQRQNAPAQSRFGARVSVTILLAVLISAFATGTDLGPLTSDYGQGRLLAKDDTLGGFPYLLGSFSGLGIDREGDRAREPQGLDILNRASDDRRSLGNNRFGESEILMGELQQWLFVPDSTAGNSSDAQSDNISKRASTAVYVSLTICSAPILNESISNTAQALPQLAVYVSTSDSLQDPGPHHKSDSGQTVYHSSEGYMSATVSATSEVYIAVAAPSNGNFSGSYSYQLAVSTEDFFHNVDDRAALLSFNDSGSETALLTTVSPADEILTEEQRKQWENNTTVYKLFVNNANSTIGSGLSRSYCALAQHSQASNGHNVEASMSRRKSDDSTFQEQFYVTGLNRSSTYVGILAMGNTTEFGNGIVGGGGKVWKAKKFSTKSDGNCDVIYDLDFCSDVAHSVPSNPSMNMSEVRAKYDNYAANLYRNFNFSLQQIQCNTSNETIYSMAVSCDDCAAAYKSWLCAVTIPRCDDYSSTSNRTAVMVRNAAQPFPNGTEITNQTLRDSPITNRPRNSGLIDTEINPGPYKEVLPNVSFCHNLVRSCPMSLGFSCPSGKYLTYSYDTSAAPSGRISNPLWAVIMVYFTIVMVF</sequence>
<dbReference type="InParanoid" id="G5EAY7"/>